<dbReference type="InterPro" id="IPR001611">
    <property type="entry name" value="Leu-rich_rpt"/>
</dbReference>
<evidence type="ECO:0000256" key="1">
    <source>
        <dbReference type="ARBA" id="ARBA00022614"/>
    </source>
</evidence>
<dbReference type="PANTHER" id="PTHR24366:SF170">
    <property type="entry name" value="RE50361P"/>
    <property type="match status" value="1"/>
</dbReference>
<organism evidence="3 4">
    <name type="scientific">Stylophora pistillata</name>
    <name type="common">Smooth cauliflower coral</name>
    <dbReference type="NCBI Taxonomy" id="50429"/>
    <lineage>
        <taxon>Eukaryota</taxon>
        <taxon>Metazoa</taxon>
        <taxon>Cnidaria</taxon>
        <taxon>Anthozoa</taxon>
        <taxon>Hexacorallia</taxon>
        <taxon>Scleractinia</taxon>
        <taxon>Astrocoeniina</taxon>
        <taxon>Pocilloporidae</taxon>
        <taxon>Stylophora</taxon>
    </lineage>
</organism>
<keyword evidence="3" id="KW-0645">Protease</keyword>
<dbReference type="STRING" id="50429.A0A2B4R9J2"/>
<evidence type="ECO:0000313" key="3">
    <source>
        <dbReference type="EMBL" id="PFX14311.1"/>
    </source>
</evidence>
<gene>
    <name evidence="3" type="primary">Cpn2</name>
    <name evidence="3" type="ORF">AWC38_SpisGene21534</name>
</gene>
<keyword evidence="1" id="KW-0433">Leucine-rich repeat</keyword>
<dbReference type="PROSITE" id="PS51450">
    <property type="entry name" value="LRR"/>
    <property type="match status" value="2"/>
</dbReference>
<dbReference type="AlphaFoldDB" id="A0A2B4R9J2"/>
<dbReference type="Proteomes" id="UP000225706">
    <property type="component" value="Unassembled WGS sequence"/>
</dbReference>
<sequence length="276" mass="31069">MGEVVSENPKLEPAARKLSTWLATDGFNTDEGGIPVASEFPFVVVDVVLDVNLQELRELIVKDGKGELGIFCDQEKPIPQEINPLSSFEFDEFSSNDFDDQELCKLLSECEQRLNDSKNDEMEKMLNTNENNTNEDCVPRNKQDVTQFDNSGCVTQPKALDLNQSDGGAKIYFRDLSYNQIEELPPGVFDNNPELTILYLYRNQIAQLPPGVFSYNTKLIRLDLDDNQIKELPPGVFANNTELTVLDLSDNQIEELPPGVFDNNPELTILYPAQTL</sequence>
<dbReference type="InterPro" id="IPR032675">
    <property type="entry name" value="LRR_dom_sf"/>
</dbReference>
<keyword evidence="3" id="KW-0121">Carboxypeptidase</keyword>
<protein>
    <submittedName>
        <fullName evidence="3">Carboxypeptidase N subunit 2</fullName>
    </submittedName>
</protein>
<dbReference type="EMBL" id="LSMT01000800">
    <property type="protein sequence ID" value="PFX14311.1"/>
    <property type="molecule type" value="Genomic_DNA"/>
</dbReference>
<dbReference type="SUPFAM" id="SSF52058">
    <property type="entry name" value="L domain-like"/>
    <property type="match status" value="1"/>
</dbReference>
<keyword evidence="3" id="KW-0378">Hydrolase</keyword>
<dbReference type="PANTHER" id="PTHR24366">
    <property type="entry name" value="IG(IMMUNOGLOBULIN) AND LRR(LEUCINE RICH REPEAT) DOMAINS"/>
    <property type="match status" value="1"/>
</dbReference>
<dbReference type="Gene3D" id="3.80.10.10">
    <property type="entry name" value="Ribonuclease Inhibitor"/>
    <property type="match status" value="1"/>
</dbReference>
<evidence type="ECO:0000256" key="2">
    <source>
        <dbReference type="ARBA" id="ARBA00022737"/>
    </source>
</evidence>
<name>A0A2B4R9J2_STYPI</name>
<dbReference type="OrthoDB" id="5982004at2759"/>
<accession>A0A2B4R9J2</accession>
<evidence type="ECO:0000313" key="4">
    <source>
        <dbReference type="Proteomes" id="UP000225706"/>
    </source>
</evidence>
<keyword evidence="4" id="KW-1185">Reference proteome</keyword>
<comment type="caution">
    <text evidence="3">The sequence shown here is derived from an EMBL/GenBank/DDBJ whole genome shotgun (WGS) entry which is preliminary data.</text>
</comment>
<proteinExistence type="predicted"/>
<dbReference type="Pfam" id="PF13855">
    <property type="entry name" value="LRR_8"/>
    <property type="match status" value="1"/>
</dbReference>
<keyword evidence="2" id="KW-0677">Repeat</keyword>
<dbReference type="SMART" id="SM00369">
    <property type="entry name" value="LRR_TYP"/>
    <property type="match status" value="4"/>
</dbReference>
<dbReference type="GO" id="GO:0004180">
    <property type="term" value="F:carboxypeptidase activity"/>
    <property type="evidence" value="ECO:0007669"/>
    <property type="project" value="UniProtKB-KW"/>
</dbReference>
<reference evidence="4" key="1">
    <citation type="journal article" date="2017" name="bioRxiv">
        <title>Comparative analysis of the genomes of Stylophora pistillata and Acropora digitifera provides evidence for extensive differences between species of corals.</title>
        <authorList>
            <person name="Voolstra C.R."/>
            <person name="Li Y."/>
            <person name="Liew Y.J."/>
            <person name="Baumgarten S."/>
            <person name="Zoccola D."/>
            <person name="Flot J.-F."/>
            <person name="Tambutte S."/>
            <person name="Allemand D."/>
            <person name="Aranda M."/>
        </authorList>
    </citation>
    <scope>NUCLEOTIDE SEQUENCE [LARGE SCALE GENOMIC DNA]</scope>
</reference>
<dbReference type="InterPro" id="IPR003591">
    <property type="entry name" value="Leu-rich_rpt_typical-subtyp"/>
</dbReference>